<sequence length="330" mass="37506">MLHPSPSSSDTPDESNPEHAASYIYTYACHEDEYELCQLELRSLFTYRTSESTLYDRYLETNMAISPNRSPFIHYRIAVQYEANTLEQLEMIVQSIQLQEQTFKLMCLDAEQLFTYDEKRSIERQIGMNIRGKAQMKNPQIMLGITFANHRWVVGTCIASEPVWLHHNDKPKHYSTALSTRVARAVVNIAVPQPTGITMIDPCCGIGTVLIEALSMGIDIIGYDLNPLAVQGARENLSYYGMPDIVKIADMRELEGRYHALVLDLPYNLCSVLSSEERLNMLASSKRLGERILILATESIEDSIEAVGLQVIEVCHIRKGKFVRYLFICQ</sequence>
<dbReference type="PANTHER" id="PTHR14911:SF13">
    <property type="entry name" value="TRNA (GUANINE(6)-N2)-METHYLTRANSFERASE THUMP3"/>
    <property type="match status" value="1"/>
</dbReference>
<evidence type="ECO:0000313" key="2">
    <source>
        <dbReference type="EMBL" id="ODP27595.1"/>
    </source>
</evidence>
<dbReference type="EMBL" id="MDER01000051">
    <property type="protein sequence ID" value="ODP27595.1"/>
    <property type="molecule type" value="Genomic_DNA"/>
</dbReference>
<dbReference type="GO" id="GO:0030488">
    <property type="term" value="P:tRNA methylation"/>
    <property type="evidence" value="ECO:0007669"/>
    <property type="project" value="TreeGrafter"/>
</dbReference>
<keyword evidence="2" id="KW-0808">Transferase</keyword>
<dbReference type="GO" id="GO:0160101">
    <property type="term" value="F:tRNA (guanine(10)-N2)-dimethyltransferase activity"/>
    <property type="evidence" value="ECO:0007669"/>
    <property type="project" value="UniProtKB-EC"/>
</dbReference>
<comment type="caution">
    <text evidence="2">The sequence shown here is derived from an EMBL/GenBank/DDBJ whole genome shotgun (WGS) entry which is preliminary data.</text>
</comment>
<dbReference type="EC" id="2.1.1.213" evidence="2"/>
<organism evidence="2 3">
    <name type="scientific">Paenibacillus nuruki</name>
    <dbReference type="NCBI Taxonomy" id="1886670"/>
    <lineage>
        <taxon>Bacteria</taxon>
        <taxon>Bacillati</taxon>
        <taxon>Bacillota</taxon>
        <taxon>Bacilli</taxon>
        <taxon>Bacillales</taxon>
        <taxon>Paenibacillaceae</taxon>
        <taxon>Paenibacillus</taxon>
    </lineage>
</organism>
<dbReference type="AlphaFoldDB" id="A0A1E3L341"/>
<protein>
    <submittedName>
        <fullName evidence="2">tRNA (Guanine(10)-N(2))-dimethyltransferase</fullName>
        <ecNumber evidence="2">2.1.1.213</ecNumber>
    </submittedName>
</protein>
<evidence type="ECO:0000259" key="1">
    <source>
        <dbReference type="Pfam" id="PF01170"/>
    </source>
</evidence>
<dbReference type="InterPro" id="IPR029063">
    <property type="entry name" value="SAM-dependent_MTases_sf"/>
</dbReference>
<dbReference type="CDD" id="cd02440">
    <property type="entry name" value="AdoMet_MTases"/>
    <property type="match status" value="1"/>
</dbReference>
<keyword evidence="2" id="KW-0489">Methyltransferase</keyword>
<dbReference type="PANTHER" id="PTHR14911">
    <property type="entry name" value="THUMP DOMAIN-CONTAINING"/>
    <property type="match status" value="1"/>
</dbReference>
<name>A0A1E3L341_9BACL</name>
<gene>
    <name evidence="2" type="ORF">PTI45_03050</name>
</gene>
<dbReference type="Proteomes" id="UP000094578">
    <property type="component" value="Unassembled WGS sequence"/>
</dbReference>
<dbReference type="PATRIC" id="fig|1886670.3.peg.3098"/>
<keyword evidence="3" id="KW-1185">Reference proteome</keyword>
<reference evidence="2 3" key="1">
    <citation type="submission" date="2016-08" db="EMBL/GenBank/DDBJ databases">
        <title>Genome sequencing of Paenibacillus sp. TI45-13ar, isolated from Korean traditional nuruk.</title>
        <authorList>
            <person name="Kim S.-J."/>
        </authorList>
    </citation>
    <scope>NUCLEOTIDE SEQUENCE [LARGE SCALE GENOMIC DNA]</scope>
    <source>
        <strain evidence="2 3">TI45-13ar</strain>
    </source>
</reference>
<proteinExistence type="predicted"/>
<feature type="domain" description="Ribosomal RNA large subunit methyltransferase K/L-like methyltransferase" evidence="1">
    <location>
        <begin position="171"/>
        <end position="268"/>
    </location>
</feature>
<dbReference type="RefSeq" id="WP_083243557.1">
    <property type="nucleotide sequence ID" value="NZ_MDER01000051.1"/>
</dbReference>
<dbReference type="STRING" id="1886670.PTI45_03050"/>
<dbReference type="Pfam" id="PF01170">
    <property type="entry name" value="UPF0020"/>
    <property type="match status" value="1"/>
</dbReference>
<evidence type="ECO:0000313" key="3">
    <source>
        <dbReference type="Proteomes" id="UP000094578"/>
    </source>
</evidence>
<dbReference type="Gene3D" id="3.40.50.150">
    <property type="entry name" value="Vaccinia Virus protein VP39"/>
    <property type="match status" value="1"/>
</dbReference>
<accession>A0A1E3L341</accession>
<dbReference type="SUPFAM" id="SSF53335">
    <property type="entry name" value="S-adenosyl-L-methionine-dependent methyltransferases"/>
    <property type="match status" value="1"/>
</dbReference>
<dbReference type="InterPro" id="IPR000241">
    <property type="entry name" value="RlmKL-like_Mtase"/>
</dbReference>